<evidence type="ECO:0000256" key="5">
    <source>
        <dbReference type="ARBA" id="ARBA00023163"/>
    </source>
</evidence>
<evidence type="ECO:0000259" key="9">
    <source>
        <dbReference type="Pfam" id="PF12680"/>
    </source>
</evidence>
<dbReference type="InterPro" id="IPR013324">
    <property type="entry name" value="RNA_pol_sigma_r3/r4-like"/>
</dbReference>
<gene>
    <name evidence="10" type="ordered locus">Ndas_0994</name>
</gene>
<dbReference type="GO" id="GO:0003677">
    <property type="term" value="F:DNA binding"/>
    <property type="evidence" value="ECO:0007669"/>
    <property type="project" value="InterPro"/>
</dbReference>
<accession>D7B0N1</accession>
<dbReference type="InterPro" id="IPR036388">
    <property type="entry name" value="WH-like_DNA-bd_sf"/>
</dbReference>
<feature type="domain" description="RNA polymerase sigma-70 region 2" evidence="7">
    <location>
        <begin position="22"/>
        <end position="82"/>
    </location>
</feature>
<dbReference type="Gene3D" id="3.10.450.50">
    <property type="match status" value="1"/>
</dbReference>
<dbReference type="InterPro" id="IPR013325">
    <property type="entry name" value="RNA_pol_sigma_r2"/>
</dbReference>
<dbReference type="NCBIfam" id="TIGR02957">
    <property type="entry name" value="SigX4"/>
    <property type="match status" value="1"/>
</dbReference>
<keyword evidence="4" id="KW-0731">Sigma factor</keyword>
<proteinExistence type="inferred from homology"/>
<dbReference type="Gene3D" id="1.10.10.10">
    <property type="entry name" value="Winged helix-like DNA-binding domain superfamily/Winged helix DNA-binding domain"/>
    <property type="match status" value="1"/>
</dbReference>
<evidence type="ECO:0000259" key="8">
    <source>
        <dbReference type="Pfam" id="PF08281"/>
    </source>
</evidence>
<dbReference type="GO" id="GO:0006352">
    <property type="term" value="P:DNA-templated transcription initiation"/>
    <property type="evidence" value="ECO:0007669"/>
    <property type="project" value="InterPro"/>
</dbReference>
<dbReference type="InterPro" id="IPR013249">
    <property type="entry name" value="RNA_pol_sigma70_r4_t2"/>
</dbReference>
<evidence type="ECO:0000259" key="7">
    <source>
        <dbReference type="Pfam" id="PF04542"/>
    </source>
</evidence>
<dbReference type="Pfam" id="PF08281">
    <property type="entry name" value="Sigma70_r4_2"/>
    <property type="match status" value="1"/>
</dbReference>
<evidence type="ECO:0000256" key="1">
    <source>
        <dbReference type="ARBA" id="ARBA00010641"/>
    </source>
</evidence>
<reference evidence="10 11" key="1">
    <citation type="journal article" date="2010" name="Stand. Genomic Sci.">
        <title>Complete genome sequence of Nocardiopsis dassonvillei type strain (IMRU 509).</title>
        <authorList>
            <person name="Sun H."/>
            <person name="Lapidus A."/>
            <person name="Nolan M."/>
            <person name="Lucas S."/>
            <person name="Del Rio T.G."/>
            <person name="Tice H."/>
            <person name="Cheng J.F."/>
            <person name="Tapia R."/>
            <person name="Han C."/>
            <person name="Goodwin L."/>
            <person name="Pitluck S."/>
            <person name="Pagani I."/>
            <person name="Ivanova N."/>
            <person name="Mavromatis K."/>
            <person name="Mikhailova N."/>
            <person name="Pati A."/>
            <person name="Chen A."/>
            <person name="Palaniappan K."/>
            <person name="Land M."/>
            <person name="Hauser L."/>
            <person name="Chang Y.J."/>
            <person name="Jeffries C.D."/>
            <person name="Djao O.D."/>
            <person name="Rohde M."/>
            <person name="Sikorski J."/>
            <person name="Goker M."/>
            <person name="Woyke T."/>
            <person name="Bristow J."/>
            <person name="Eisen J.A."/>
            <person name="Markowitz V."/>
            <person name="Hugenholtz P."/>
            <person name="Kyrpides N.C."/>
            <person name="Klenk H.P."/>
        </authorList>
    </citation>
    <scope>NUCLEOTIDE SEQUENCE [LARGE SCALE GENOMIC DNA]</scope>
    <source>
        <strain evidence="11">ATCC 23218 / DSM 43111 / CIP 107115 / JCM 7437 / KCTC 9190 / NBRC 14626 / NCTC 10488 / NRRL B-5397 / IMRU 509</strain>
    </source>
</reference>
<keyword evidence="3" id="KW-0805">Transcription regulation</keyword>
<dbReference type="NCBIfam" id="NF007214">
    <property type="entry name" value="PRK09636.1"/>
    <property type="match status" value="1"/>
</dbReference>
<keyword evidence="5" id="KW-0804">Transcription</keyword>
<dbReference type="Pfam" id="PF12680">
    <property type="entry name" value="SnoaL_2"/>
    <property type="match status" value="1"/>
</dbReference>
<dbReference type="GeneID" id="91489079"/>
<dbReference type="KEGG" id="nda:Ndas_0994"/>
<feature type="domain" description="SnoaL-like" evidence="9">
    <location>
        <begin position="184"/>
        <end position="263"/>
    </location>
</feature>
<evidence type="ECO:0000256" key="6">
    <source>
        <dbReference type="SAM" id="MobiDB-lite"/>
    </source>
</evidence>
<dbReference type="Proteomes" id="UP000002219">
    <property type="component" value="Chromosome 1"/>
</dbReference>
<dbReference type="GO" id="GO:0016987">
    <property type="term" value="F:sigma factor activity"/>
    <property type="evidence" value="ECO:0007669"/>
    <property type="project" value="UniProtKB-KW"/>
</dbReference>
<comment type="similarity">
    <text evidence="1">Belongs to the sigma-70 factor family. ECF subfamily.</text>
</comment>
<dbReference type="STRING" id="446468.Ndas_0994"/>
<dbReference type="SUPFAM" id="SSF88659">
    <property type="entry name" value="Sigma3 and sigma4 domains of RNA polymerase sigma factors"/>
    <property type="match status" value="1"/>
</dbReference>
<dbReference type="Gene3D" id="1.10.1740.10">
    <property type="match status" value="1"/>
</dbReference>
<evidence type="ECO:0000256" key="2">
    <source>
        <dbReference type="ARBA" id="ARBA00011344"/>
    </source>
</evidence>
<dbReference type="OrthoDB" id="3211555at2"/>
<dbReference type="InterPro" id="IPR007627">
    <property type="entry name" value="RNA_pol_sigma70_r2"/>
</dbReference>
<feature type="domain" description="RNA polymerase sigma factor 70 region 4 type 2" evidence="8">
    <location>
        <begin position="115"/>
        <end position="167"/>
    </location>
</feature>
<dbReference type="EMBL" id="CP002040">
    <property type="protein sequence ID" value="ADH66438.1"/>
    <property type="molecule type" value="Genomic_DNA"/>
</dbReference>
<dbReference type="eggNOG" id="COG1595">
    <property type="taxonomic scope" value="Bacteria"/>
</dbReference>
<evidence type="ECO:0000256" key="3">
    <source>
        <dbReference type="ARBA" id="ARBA00023015"/>
    </source>
</evidence>
<dbReference type="AlphaFoldDB" id="D7B0N1"/>
<dbReference type="RefSeq" id="WP_013152045.1">
    <property type="nucleotide sequence ID" value="NC_014210.1"/>
</dbReference>
<dbReference type="Pfam" id="PF04542">
    <property type="entry name" value="Sigma70_r2"/>
    <property type="match status" value="1"/>
</dbReference>
<organism evidence="10 11">
    <name type="scientific">Nocardiopsis dassonvillei (strain ATCC 23218 / DSM 43111 / CIP 107115 / JCM 7437 / KCTC 9190 / NBRC 14626 / NCTC 10488 / NRRL B-5397 / IMRU 509)</name>
    <name type="common">Actinomadura dassonvillei</name>
    <dbReference type="NCBI Taxonomy" id="446468"/>
    <lineage>
        <taxon>Bacteria</taxon>
        <taxon>Bacillati</taxon>
        <taxon>Actinomycetota</taxon>
        <taxon>Actinomycetes</taxon>
        <taxon>Streptosporangiales</taxon>
        <taxon>Nocardiopsidaceae</taxon>
        <taxon>Nocardiopsis</taxon>
    </lineage>
</organism>
<protein>
    <submittedName>
        <fullName evidence="10">RNA polymerase, sigma-24 subunit, ECF subfamily</fullName>
    </submittedName>
</protein>
<name>D7B0N1_NOCDD</name>
<dbReference type="SUPFAM" id="SSF88946">
    <property type="entry name" value="Sigma2 domain of RNA polymerase sigma factors"/>
    <property type="match status" value="1"/>
</dbReference>
<dbReference type="InterPro" id="IPR052704">
    <property type="entry name" value="ECF_Sigma-70_Domain"/>
</dbReference>
<sequence>MQSAVPREPGPLEEAAQAFTGVRPRLFGIAYRMLGSWAEAEDLVQEVWLRWQRTDHGVVEDPAAFLATITTRLAINVLKSARARREAYVGPWLPEPVDTGADPGVGAERGAAVELALLLLMEKLTPTERAAYVLREAFDYPYDRIAAVVRTGEANARKLVSRARGHLSEGRREPVNPREHRRLVEAFLTAAQAGDLAALEEILAEDVVSRSDGGGRVRNSARVPVTGRDRVARLLQAFAPRFWPGSRTEIAEMNTRPGLVVSRGGTPFALLSVDASAQGIHQLLWVMNPGKIASFQRSSRGVIGAPGSPPGAGGLSDAGEPAC</sequence>
<dbReference type="InterPro" id="IPR037401">
    <property type="entry name" value="SnoaL-like"/>
</dbReference>
<comment type="subunit">
    <text evidence="2">Interacts transiently with the RNA polymerase catalytic core formed by RpoA, RpoB, RpoC and RpoZ (2 alpha, 1 beta, 1 beta' and 1 omega subunit) to form the RNA polymerase holoenzyme that can initiate transcription.</text>
</comment>
<dbReference type="InterPro" id="IPR014303">
    <property type="entry name" value="RNA_pol_sigma-70_ECF"/>
</dbReference>
<feature type="region of interest" description="Disordered" evidence="6">
    <location>
        <begin position="303"/>
        <end position="323"/>
    </location>
</feature>
<evidence type="ECO:0000313" key="10">
    <source>
        <dbReference type="EMBL" id="ADH66438.1"/>
    </source>
</evidence>
<dbReference type="InterPro" id="IPR032710">
    <property type="entry name" value="NTF2-like_dom_sf"/>
</dbReference>
<dbReference type="PANTHER" id="PTHR30173:SF36">
    <property type="entry name" value="ECF RNA POLYMERASE SIGMA FACTOR SIGJ"/>
    <property type="match status" value="1"/>
</dbReference>
<dbReference type="HOGENOM" id="CLU_047691_22_0_11"/>
<evidence type="ECO:0000313" key="11">
    <source>
        <dbReference type="Proteomes" id="UP000002219"/>
    </source>
</evidence>
<dbReference type="PANTHER" id="PTHR30173">
    <property type="entry name" value="SIGMA 19 FACTOR"/>
    <property type="match status" value="1"/>
</dbReference>
<evidence type="ECO:0000256" key="4">
    <source>
        <dbReference type="ARBA" id="ARBA00023082"/>
    </source>
</evidence>
<dbReference type="SUPFAM" id="SSF54427">
    <property type="entry name" value="NTF2-like"/>
    <property type="match status" value="1"/>
</dbReference>
<keyword evidence="11" id="KW-1185">Reference proteome</keyword>